<sequence>MPDHDSVLQELEAWRRHGTSTGRFTFIDLRKSLLQQLARARNPQEVSRLLPAQLQWLTDEVWRIVGPRAESAPPPPAPPSTPAPTPAVPPPRAPGDGLADLVLADTEFPARSATALMPIKVEPTPDGLRYRWPTVPLGPDPNASGPGFYRVVTSEAAFPLLPEDGTLVALTRESQALDAVPLTSGLRFVQVWVHTGPSAEAAGFAQPVRLAQREVVANVADVAWTVGPHQVSAEWTAPGRAEAVEVVRLPADHPDPATALDDPASLLQPELDHRHGFVDDTVVPGQSYLYAVRTRIATGPSSSVLSPLLRHALVVPVRPEPVTDLRVELRPDDLVDLRWSPPPTGHVEVYATATPPPQFLSSRQLPATELAQYLDPASRVPGAVQRGEGEHAKRGVAWAEGAERLHFTPVTVAGDAVHVGRPVPAVRVGSPTEVELVERVDTQLLKFGWPVGAAFVQVWTGPRDGDGGGAGGRRQDVSLEAYRQMGGLQLTALPDGGCRVHLVGVAIGADGQQSVGRPAWVDYRGLQRMAYRTFRVRRFGVQVVGLGVDLRSVHGPLEVRDVGFVARHHPERLPLHAEDGEPVDLVPDGEGVHNPLPYLRPQDVGRLTPQGGSRWRLTVDPARGGYVRMFVSVNPRVADQVPPVALLDPPVRELRL</sequence>
<evidence type="ECO:0000256" key="1">
    <source>
        <dbReference type="SAM" id="MobiDB-lite"/>
    </source>
</evidence>
<dbReference type="Pfam" id="PF25834">
    <property type="entry name" value="Fn3_SaeA_4th"/>
    <property type="match status" value="1"/>
</dbReference>
<feature type="domain" description="SaeA first Fn3-like" evidence="2">
    <location>
        <begin position="118"/>
        <end position="215"/>
    </location>
</feature>
<dbReference type="Pfam" id="PF25836">
    <property type="entry name" value="Fn3_SaeA_6th"/>
    <property type="match status" value="1"/>
</dbReference>
<dbReference type="EMBL" id="QOUI01000008">
    <property type="protein sequence ID" value="RCK68983.1"/>
    <property type="molecule type" value="Genomic_DNA"/>
</dbReference>
<dbReference type="InterPro" id="IPR058693">
    <property type="entry name" value="Fn3_SaeA_3rd"/>
</dbReference>
<comment type="caution">
    <text evidence="7">The sequence shown here is derived from an EMBL/GenBank/DDBJ whole genome shotgun (WGS) entry which is preliminary data.</text>
</comment>
<organism evidence="7 8">
    <name type="scientific">Desertihabitans brevis</name>
    <dbReference type="NCBI Taxonomy" id="2268447"/>
    <lineage>
        <taxon>Bacteria</taxon>
        <taxon>Bacillati</taxon>
        <taxon>Actinomycetota</taxon>
        <taxon>Actinomycetes</taxon>
        <taxon>Propionibacteriales</taxon>
        <taxon>Propionibacteriaceae</taxon>
        <taxon>Desertihabitans</taxon>
    </lineage>
</organism>
<evidence type="ECO:0000259" key="3">
    <source>
        <dbReference type="Pfam" id="PF25833"/>
    </source>
</evidence>
<evidence type="ECO:0000313" key="7">
    <source>
        <dbReference type="EMBL" id="RCK68983.1"/>
    </source>
</evidence>
<dbReference type="RefSeq" id="WP_114127269.1">
    <property type="nucleotide sequence ID" value="NZ_QOUI01000008.1"/>
</dbReference>
<proteinExistence type="predicted"/>
<dbReference type="InterPro" id="IPR058692">
    <property type="entry name" value="Fn3_SaeA_2nd"/>
</dbReference>
<feature type="compositionally biased region" description="Pro residues" evidence="1">
    <location>
        <begin position="72"/>
        <end position="93"/>
    </location>
</feature>
<evidence type="ECO:0000259" key="2">
    <source>
        <dbReference type="Pfam" id="PF25832"/>
    </source>
</evidence>
<dbReference type="AlphaFoldDB" id="A0A367YSX4"/>
<dbReference type="InterPro" id="IPR058691">
    <property type="entry name" value="Fn3_SaeA_1st"/>
</dbReference>
<dbReference type="Pfam" id="PF25835">
    <property type="entry name" value="Fn3_SaeA_5th"/>
    <property type="match status" value="1"/>
</dbReference>
<evidence type="ECO:0008006" key="9">
    <source>
        <dbReference type="Google" id="ProtNLM"/>
    </source>
</evidence>
<dbReference type="InterPro" id="IPR058696">
    <property type="entry name" value="Fn3_SaeA_5th"/>
</dbReference>
<dbReference type="Pfam" id="PF25832">
    <property type="entry name" value="Fn3_SaeA_2nd"/>
    <property type="match status" value="1"/>
</dbReference>
<feature type="domain" description="SaeA fourth Fn3-like" evidence="5">
    <location>
        <begin position="432"/>
        <end position="522"/>
    </location>
</feature>
<dbReference type="Pfam" id="PF25833">
    <property type="entry name" value="Fn3_SaeA_3rd"/>
    <property type="match status" value="1"/>
</dbReference>
<evidence type="ECO:0000259" key="5">
    <source>
        <dbReference type="Pfam" id="PF25835"/>
    </source>
</evidence>
<dbReference type="InterPro" id="IPR058694">
    <property type="entry name" value="Fn3_SaeA_4th"/>
</dbReference>
<feature type="domain" description="SaeA second Fn3-like" evidence="3">
    <location>
        <begin position="219"/>
        <end position="298"/>
    </location>
</feature>
<evidence type="ECO:0000259" key="4">
    <source>
        <dbReference type="Pfam" id="PF25834"/>
    </source>
</evidence>
<reference evidence="7 8" key="1">
    <citation type="submission" date="2018-07" db="EMBL/GenBank/DDBJ databases">
        <title>Desertimonas flava gen. nov. sp. nov.</title>
        <authorList>
            <person name="Liu S."/>
        </authorList>
    </citation>
    <scope>NUCLEOTIDE SEQUENCE [LARGE SCALE GENOMIC DNA]</scope>
    <source>
        <strain evidence="7 8">16Sb5-5</strain>
    </source>
</reference>
<feature type="domain" description="SaeA fifth Fn3-like" evidence="6">
    <location>
        <begin position="559"/>
        <end position="655"/>
    </location>
</feature>
<evidence type="ECO:0000259" key="6">
    <source>
        <dbReference type="Pfam" id="PF25836"/>
    </source>
</evidence>
<protein>
    <recommendedName>
        <fullName evidence="9">Fibronectin type III domain-containing protein</fullName>
    </recommendedName>
</protein>
<accession>A0A367YSX4</accession>
<feature type="domain" description="SaeA third Fn3-like" evidence="4">
    <location>
        <begin position="332"/>
        <end position="423"/>
    </location>
</feature>
<keyword evidence="8" id="KW-1185">Reference proteome</keyword>
<dbReference type="Proteomes" id="UP000252770">
    <property type="component" value="Unassembled WGS sequence"/>
</dbReference>
<gene>
    <name evidence="7" type="ORF">DT076_13840</name>
</gene>
<feature type="region of interest" description="Disordered" evidence="1">
    <location>
        <begin position="67"/>
        <end position="94"/>
    </location>
</feature>
<evidence type="ECO:0000313" key="8">
    <source>
        <dbReference type="Proteomes" id="UP000252770"/>
    </source>
</evidence>
<name>A0A367YSX4_9ACTN</name>